<protein>
    <submittedName>
        <fullName evidence="1">Uncharacterized protein</fullName>
    </submittedName>
</protein>
<keyword evidence="2" id="KW-1185">Reference proteome</keyword>
<organism evidence="1 2">
    <name type="scientific">Halobacterium hubeiense</name>
    <dbReference type="NCBI Taxonomy" id="1407499"/>
    <lineage>
        <taxon>Archaea</taxon>
        <taxon>Methanobacteriati</taxon>
        <taxon>Methanobacteriota</taxon>
        <taxon>Stenosarchaea group</taxon>
        <taxon>Halobacteria</taxon>
        <taxon>Halobacteriales</taxon>
        <taxon>Halobacteriaceae</taxon>
        <taxon>Halobacterium</taxon>
    </lineage>
</organism>
<dbReference type="KEGG" id="hhb:Hhub_2166"/>
<evidence type="ECO:0000313" key="2">
    <source>
        <dbReference type="Proteomes" id="UP000066737"/>
    </source>
</evidence>
<evidence type="ECO:0000313" key="1">
    <source>
        <dbReference type="EMBL" id="CQH55008.1"/>
    </source>
</evidence>
<dbReference type="Proteomes" id="UP000066737">
    <property type="component" value="Chromosome I"/>
</dbReference>
<dbReference type="EMBL" id="LN831302">
    <property type="protein sequence ID" value="CQH55008.1"/>
    <property type="molecule type" value="Genomic_DNA"/>
</dbReference>
<proteinExistence type="predicted"/>
<reference evidence="2" key="1">
    <citation type="journal article" date="2016" name="Environ. Microbiol.">
        <title>The complete genome of a viable archaeum isolated from 123-million-year-old rock salt.</title>
        <authorList>
            <person name="Jaakkola S.T."/>
            <person name="Pfeiffer F."/>
            <person name="Ravantti J.J."/>
            <person name="Guo Q."/>
            <person name="Liu Y."/>
            <person name="Chen X."/>
            <person name="Ma H."/>
            <person name="Yang C."/>
            <person name="Oksanen H.M."/>
            <person name="Bamford D.H."/>
        </authorList>
    </citation>
    <scope>NUCLEOTIDE SEQUENCE</scope>
    <source>
        <strain evidence="2">JI20-1</strain>
    </source>
</reference>
<name>A0A0U5GZU9_9EURY</name>
<sequence length="156" mass="17700">MRRTVEQTAIVVTARCSLPRKAFTQTKGSQRQKDTENPWKASRYLREKLKRFKVVLDGQTRGVTSKDGSKPCSLRHPELLAAKFPLLAYFQRSGASSAHEHREPTTRWSGTRQDVLNQLSAIGKTLDGTHAHQTRNELTSKRWVYPNLLMAGNPTK</sequence>
<dbReference type="AlphaFoldDB" id="A0A0U5GZU9"/>
<gene>
    <name evidence="1" type="ORF">HHUB_2166</name>
</gene>
<accession>A0A0U5GZU9</accession>